<evidence type="ECO:0008006" key="2">
    <source>
        <dbReference type="Google" id="ProtNLM"/>
    </source>
</evidence>
<dbReference type="AlphaFoldDB" id="A0A382UEG0"/>
<sequence length="176" mass="19772">MLRTSVILTVLLILTCQLTFAEHPHRVVWEGESGPGKGKHIVLIAGDHEYRGEETLPALGRILAKHYGFKCSVFFTTDKKTGFIKPGSSWISGLEDLKTADLMIVFLRFQNFPHEEMQHFVDYLDAGKPVMGLRTSTHAFNGTRDAYAKYSNGYNGKDYKGGFGEQVLGENWVGHY</sequence>
<feature type="non-terminal residue" evidence="1">
    <location>
        <position position="176"/>
    </location>
</feature>
<dbReference type="Gene3D" id="3.40.50.880">
    <property type="match status" value="1"/>
</dbReference>
<accession>A0A382UEG0</accession>
<organism evidence="1">
    <name type="scientific">marine metagenome</name>
    <dbReference type="NCBI Taxonomy" id="408172"/>
    <lineage>
        <taxon>unclassified sequences</taxon>
        <taxon>metagenomes</taxon>
        <taxon>ecological metagenomes</taxon>
    </lineage>
</organism>
<name>A0A382UEG0_9ZZZZ</name>
<gene>
    <name evidence="1" type="ORF">METZ01_LOCUS385497</name>
</gene>
<dbReference type="EMBL" id="UINC01143619">
    <property type="protein sequence ID" value="SVD32643.1"/>
    <property type="molecule type" value="Genomic_DNA"/>
</dbReference>
<proteinExistence type="predicted"/>
<reference evidence="1" key="1">
    <citation type="submission" date="2018-05" db="EMBL/GenBank/DDBJ databases">
        <authorList>
            <person name="Lanie J.A."/>
            <person name="Ng W.-L."/>
            <person name="Kazmierczak K.M."/>
            <person name="Andrzejewski T.M."/>
            <person name="Davidsen T.M."/>
            <person name="Wayne K.J."/>
            <person name="Tettelin H."/>
            <person name="Glass J.I."/>
            <person name="Rusch D."/>
            <person name="Podicherti R."/>
            <person name="Tsui H.-C.T."/>
            <person name="Winkler M.E."/>
        </authorList>
    </citation>
    <scope>NUCLEOTIDE SEQUENCE</scope>
</reference>
<dbReference type="SUPFAM" id="SSF52317">
    <property type="entry name" value="Class I glutamine amidotransferase-like"/>
    <property type="match status" value="1"/>
</dbReference>
<protein>
    <recommendedName>
        <fullName evidence="2">ThuA-like domain-containing protein</fullName>
    </recommendedName>
</protein>
<evidence type="ECO:0000313" key="1">
    <source>
        <dbReference type="EMBL" id="SVD32643.1"/>
    </source>
</evidence>
<dbReference type="InterPro" id="IPR029062">
    <property type="entry name" value="Class_I_gatase-like"/>
</dbReference>